<evidence type="ECO:0000256" key="4">
    <source>
        <dbReference type="ARBA" id="ARBA00022827"/>
    </source>
</evidence>
<feature type="domain" description="FAD dependent oxidoreductase" evidence="6">
    <location>
        <begin position="1"/>
        <end position="351"/>
    </location>
</feature>
<comment type="caution">
    <text evidence="7">The sequence shown here is derived from an EMBL/GenBank/DDBJ whole genome shotgun (WGS) entry which is preliminary data.</text>
</comment>
<accession>A0ABR3T418</accession>
<sequence length="393" mass="42879">MGLSTALHLQRRGDTNITLLDAQPFPSIDAASNDSSRIVRPDYTDPFYATLAREAHHAWLTDPVFTPSFHRTGWIMAELAGAGHVARTLAVLRRLGLTQLERLTPAACTARFAALDGPMPRWDMYFNADAGWADARRALRAAMAAFAAGGGRVVTAQAVALEIDADDPTRVAGVRTSDGAVLAADRVLVCAGAGTPALLDTGALIHPVGLCVAHWRLDGAEERARWVGHPVVDLHRHGYFFPPNEDGVMKMGIGMLSYHNLPADGSGVSTPVRSLEIPKEAEECIRWILRQVVPSLAEKPFFDMKVCWDGITADHHWLISKHPEKTNLYVAAGGSGHAFKFFPIIGKYILDMMDGELGTEHAEKWRWRTGTGDVTDTMGGRKMKDLKTSLAQQ</sequence>
<comment type="cofactor">
    <cofactor evidence="1">
        <name>FAD</name>
        <dbReference type="ChEBI" id="CHEBI:57692"/>
    </cofactor>
</comment>
<evidence type="ECO:0000313" key="7">
    <source>
        <dbReference type="EMBL" id="KAL1634298.1"/>
    </source>
</evidence>
<dbReference type="Pfam" id="PF01266">
    <property type="entry name" value="DAO"/>
    <property type="match status" value="1"/>
</dbReference>
<comment type="similarity">
    <text evidence="2">Belongs to the MSOX/MTOX family.</text>
</comment>
<evidence type="ECO:0000256" key="2">
    <source>
        <dbReference type="ARBA" id="ARBA00010989"/>
    </source>
</evidence>
<evidence type="ECO:0000256" key="5">
    <source>
        <dbReference type="ARBA" id="ARBA00023002"/>
    </source>
</evidence>
<gene>
    <name evidence="7" type="ORF">SLS56_002308</name>
</gene>
<keyword evidence="3" id="KW-0285">Flavoprotein</keyword>
<keyword evidence="4" id="KW-0274">FAD</keyword>
<proteinExistence type="inferred from homology"/>
<dbReference type="Gene3D" id="3.50.50.60">
    <property type="entry name" value="FAD/NAD(P)-binding domain"/>
    <property type="match status" value="1"/>
</dbReference>
<evidence type="ECO:0000256" key="1">
    <source>
        <dbReference type="ARBA" id="ARBA00001974"/>
    </source>
</evidence>
<keyword evidence="5" id="KW-0560">Oxidoreductase</keyword>
<dbReference type="SUPFAM" id="SSF51905">
    <property type="entry name" value="FAD/NAD(P)-binding domain"/>
    <property type="match status" value="1"/>
</dbReference>
<dbReference type="Gene3D" id="3.30.9.10">
    <property type="entry name" value="D-Amino Acid Oxidase, subunit A, domain 2"/>
    <property type="match status" value="1"/>
</dbReference>
<evidence type="ECO:0000313" key="8">
    <source>
        <dbReference type="Proteomes" id="UP001521116"/>
    </source>
</evidence>
<dbReference type="PANTHER" id="PTHR10961">
    <property type="entry name" value="PEROXISOMAL SARCOSINE OXIDASE"/>
    <property type="match status" value="1"/>
</dbReference>
<organism evidence="7 8">
    <name type="scientific">Neofusicoccum ribis</name>
    <dbReference type="NCBI Taxonomy" id="45134"/>
    <lineage>
        <taxon>Eukaryota</taxon>
        <taxon>Fungi</taxon>
        <taxon>Dikarya</taxon>
        <taxon>Ascomycota</taxon>
        <taxon>Pezizomycotina</taxon>
        <taxon>Dothideomycetes</taxon>
        <taxon>Dothideomycetes incertae sedis</taxon>
        <taxon>Botryosphaeriales</taxon>
        <taxon>Botryosphaeriaceae</taxon>
        <taxon>Neofusicoccum</taxon>
    </lineage>
</organism>
<name>A0ABR3T418_9PEZI</name>
<dbReference type="InterPro" id="IPR036188">
    <property type="entry name" value="FAD/NAD-bd_sf"/>
</dbReference>
<evidence type="ECO:0000259" key="6">
    <source>
        <dbReference type="Pfam" id="PF01266"/>
    </source>
</evidence>
<protein>
    <recommendedName>
        <fullName evidence="6">FAD dependent oxidoreductase domain-containing protein</fullName>
    </recommendedName>
</protein>
<dbReference type="EMBL" id="JAJVDC020000016">
    <property type="protein sequence ID" value="KAL1634298.1"/>
    <property type="molecule type" value="Genomic_DNA"/>
</dbReference>
<keyword evidence="8" id="KW-1185">Reference proteome</keyword>
<dbReference type="InterPro" id="IPR045170">
    <property type="entry name" value="MTOX"/>
</dbReference>
<reference evidence="7 8" key="1">
    <citation type="submission" date="2024-02" db="EMBL/GenBank/DDBJ databases">
        <title>De novo assembly and annotation of 12 fungi associated with fruit tree decline syndrome in Ontario, Canada.</title>
        <authorList>
            <person name="Sulman M."/>
            <person name="Ellouze W."/>
            <person name="Ilyukhin E."/>
        </authorList>
    </citation>
    <scope>NUCLEOTIDE SEQUENCE [LARGE SCALE GENOMIC DNA]</scope>
    <source>
        <strain evidence="7 8">M1-105</strain>
    </source>
</reference>
<dbReference type="InterPro" id="IPR006076">
    <property type="entry name" value="FAD-dep_OxRdtase"/>
</dbReference>
<dbReference type="Proteomes" id="UP001521116">
    <property type="component" value="Unassembled WGS sequence"/>
</dbReference>
<evidence type="ECO:0000256" key="3">
    <source>
        <dbReference type="ARBA" id="ARBA00022630"/>
    </source>
</evidence>
<dbReference type="PANTHER" id="PTHR10961:SF37">
    <property type="entry name" value="FAD DEPENDENT OXIDOREDUCTASE DOMAIN-CONTAINING PROTEIN"/>
    <property type="match status" value="1"/>
</dbReference>